<evidence type="ECO:0000256" key="5">
    <source>
        <dbReference type="ARBA" id="ARBA00022603"/>
    </source>
</evidence>
<evidence type="ECO:0000313" key="11">
    <source>
        <dbReference type="Proteomes" id="UP000728185"/>
    </source>
</evidence>
<comment type="function">
    <text evidence="9">Probable methyltransferase required to silence rDNA.</text>
</comment>
<dbReference type="EC" id="2.1.1.-" evidence="9"/>
<dbReference type="GO" id="GO:0000183">
    <property type="term" value="P:rDNA heterochromatin formation"/>
    <property type="evidence" value="ECO:0007669"/>
    <property type="project" value="TreeGrafter"/>
</dbReference>
<dbReference type="InterPro" id="IPR029063">
    <property type="entry name" value="SAM-dependent_MTases_sf"/>
</dbReference>
<evidence type="ECO:0000256" key="2">
    <source>
        <dbReference type="ARBA" id="ARBA00006301"/>
    </source>
</evidence>
<dbReference type="InterPro" id="IPR007823">
    <property type="entry name" value="RRP8"/>
</dbReference>
<keyword evidence="6 9" id="KW-0808">Transferase</keyword>
<dbReference type="GO" id="GO:0042149">
    <property type="term" value="P:cellular response to glucose starvation"/>
    <property type="evidence" value="ECO:0007669"/>
    <property type="project" value="TreeGrafter"/>
</dbReference>
<keyword evidence="8 9" id="KW-0539">Nucleus</keyword>
<keyword evidence="7 9" id="KW-0949">S-adenosyl-L-methionine</keyword>
<evidence type="ECO:0000256" key="9">
    <source>
        <dbReference type="RuleBase" id="RU365074"/>
    </source>
</evidence>
<protein>
    <recommendedName>
        <fullName evidence="3 9">Ribosomal RNA-processing protein 8</fullName>
        <ecNumber evidence="9">2.1.1.-</ecNumber>
    </recommendedName>
</protein>
<dbReference type="GO" id="GO:0005677">
    <property type="term" value="C:chromatin silencing complex"/>
    <property type="evidence" value="ECO:0007669"/>
    <property type="project" value="TreeGrafter"/>
</dbReference>
<dbReference type="PANTHER" id="PTHR12787:SF0">
    <property type="entry name" value="RIBOSOMAL RNA-PROCESSING PROTEIN 8"/>
    <property type="match status" value="1"/>
</dbReference>
<dbReference type="GO" id="GO:0033553">
    <property type="term" value="C:rDNA heterochromatin"/>
    <property type="evidence" value="ECO:0007669"/>
    <property type="project" value="TreeGrafter"/>
</dbReference>
<comment type="subcellular location">
    <subcellularLocation>
        <location evidence="1 9">Nucleus</location>
        <location evidence="1 9">Nucleolus</location>
    </subcellularLocation>
</comment>
<sequence>MRKSEIRKLKRLMQSATKIIGTKQKASKRNVKRGDSNTKKLAHHLVQKAHRKDSFESLIHSSMFRFLNEKLYTCSSEEAMELFKEDPKAFEVYHTGFQQQLAQWPDDPLSWILNYLNEIPIDKKIRIADMGCGDARLALGVKGSKKVYSFDLVAVNSRVTVCDMAHTPLKSSHVHYVVFCLSLMGTNCRDFIYESNRILKINGELLIVDVASRFTDKFGGFLKKLKSYGFIVEFSETTEDTYFVRARLKKVAELTNKNVHQLPPLNLNPCVYKKR</sequence>
<dbReference type="PANTHER" id="PTHR12787">
    <property type="entry name" value="RIBOSOMAL RNA-PROCESSING PROTEIN 8"/>
    <property type="match status" value="1"/>
</dbReference>
<dbReference type="InterPro" id="IPR042036">
    <property type="entry name" value="RRP8_N"/>
</dbReference>
<keyword evidence="4 9" id="KW-0698">rRNA processing</keyword>
<evidence type="ECO:0000256" key="7">
    <source>
        <dbReference type="ARBA" id="ARBA00022691"/>
    </source>
</evidence>
<dbReference type="GO" id="GO:0005730">
    <property type="term" value="C:nucleolus"/>
    <property type="evidence" value="ECO:0007669"/>
    <property type="project" value="UniProtKB-SubCell"/>
</dbReference>
<keyword evidence="5 9" id="KW-0489">Methyltransferase</keyword>
<dbReference type="EMBL" id="LUCM01009291">
    <property type="protein sequence ID" value="KAA0187213.1"/>
    <property type="molecule type" value="Genomic_DNA"/>
</dbReference>
<evidence type="ECO:0000256" key="3">
    <source>
        <dbReference type="ARBA" id="ARBA00020203"/>
    </source>
</evidence>
<evidence type="ECO:0000256" key="1">
    <source>
        <dbReference type="ARBA" id="ARBA00004604"/>
    </source>
</evidence>
<evidence type="ECO:0000313" key="10">
    <source>
        <dbReference type="EMBL" id="KAA0187213.1"/>
    </source>
</evidence>
<keyword evidence="11" id="KW-1185">Reference proteome</keyword>
<gene>
    <name evidence="10" type="ORF">FBUS_02966</name>
</gene>
<accession>A0A8E0RNE1</accession>
<dbReference type="GO" id="GO:0032259">
    <property type="term" value="P:methylation"/>
    <property type="evidence" value="ECO:0007669"/>
    <property type="project" value="UniProtKB-KW"/>
</dbReference>
<dbReference type="OrthoDB" id="10258825at2759"/>
<evidence type="ECO:0000256" key="4">
    <source>
        <dbReference type="ARBA" id="ARBA00022552"/>
    </source>
</evidence>
<comment type="caution">
    <text evidence="10">The sequence shown here is derived from an EMBL/GenBank/DDBJ whole genome shotgun (WGS) entry which is preliminary data.</text>
</comment>
<evidence type="ECO:0000256" key="8">
    <source>
        <dbReference type="ARBA" id="ARBA00023242"/>
    </source>
</evidence>
<name>A0A8E0RNE1_9TREM</name>
<dbReference type="GO" id="GO:0008168">
    <property type="term" value="F:methyltransferase activity"/>
    <property type="evidence" value="ECO:0007669"/>
    <property type="project" value="UniProtKB-KW"/>
</dbReference>
<dbReference type="Proteomes" id="UP000728185">
    <property type="component" value="Unassembled WGS sequence"/>
</dbReference>
<dbReference type="Pfam" id="PF05148">
    <property type="entry name" value="Methyltransf_8"/>
    <property type="match status" value="1"/>
</dbReference>
<dbReference type="SUPFAM" id="SSF53335">
    <property type="entry name" value="S-adenosyl-L-methionine-dependent methyltransferases"/>
    <property type="match status" value="1"/>
</dbReference>
<dbReference type="GO" id="GO:0046015">
    <property type="term" value="P:regulation of transcription by glucose"/>
    <property type="evidence" value="ECO:0007669"/>
    <property type="project" value="TreeGrafter"/>
</dbReference>
<dbReference type="Gene3D" id="1.10.10.2150">
    <property type="entry name" value="Ribosomal RNA-processing protein 8, N-terminal domain"/>
    <property type="match status" value="1"/>
</dbReference>
<dbReference type="FunFam" id="1.10.10.2150:FF:000001">
    <property type="entry name" value="Ribosomal RNA-processing protein 8"/>
    <property type="match status" value="1"/>
</dbReference>
<dbReference type="Gene3D" id="3.40.50.150">
    <property type="entry name" value="Vaccinia Virus protein VP39"/>
    <property type="match status" value="1"/>
</dbReference>
<evidence type="ECO:0000256" key="6">
    <source>
        <dbReference type="ARBA" id="ARBA00022679"/>
    </source>
</evidence>
<dbReference type="GO" id="GO:0006364">
    <property type="term" value="P:rRNA processing"/>
    <property type="evidence" value="ECO:0007669"/>
    <property type="project" value="UniProtKB-UniRule"/>
</dbReference>
<proteinExistence type="inferred from homology"/>
<organism evidence="10 11">
    <name type="scientific">Fasciolopsis buskii</name>
    <dbReference type="NCBI Taxonomy" id="27845"/>
    <lineage>
        <taxon>Eukaryota</taxon>
        <taxon>Metazoa</taxon>
        <taxon>Spiralia</taxon>
        <taxon>Lophotrochozoa</taxon>
        <taxon>Platyhelminthes</taxon>
        <taxon>Trematoda</taxon>
        <taxon>Digenea</taxon>
        <taxon>Plagiorchiida</taxon>
        <taxon>Echinostomata</taxon>
        <taxon>Echinostomatoidea</taxon>
        <taxon>Fasciolidae</taxon>
        <taxon>Fasciolopsis</taxon>
    </lineage>
</organism>
<comment type="similarity">
    <text evidence="2 9">Belongs to the methyltransferase superfamily. RRP8 family.</text>
</comment>
<dbReference type="AlphaFoldDB" id="A0A8E0RNE1"/>
<reference evidence="10" key="1">
    <citation type="submission" date="2019-05" db="EMBL/GenBank/DDBJ databases">
        <title>Annotation for the trematode Fasciolopsis buski.</title>
        <authorList>
            <person name="Choi Y.-J."/>
        </authorList>
    </citation>
    <scope>NUCLEOTIDE SEQUENCE</scope>
    <source>
        <strain evidence="10">HT</strain>
        <tissue evidence="10">Whole worm</tissue>
    </source>
</reference>